<protein>
    <recommendedName>
        <fullName evidence="4">HIRAN domain-containing protein</fullName>
    </recommendedName>
</protein>
<dbReference type="GO" id="GO:0003676">
    <property type="term" value="F:nucleic acid binding"/>
    <property type="evidence" value="ECO:0007669"/>
    <property type="project" value="InterPro"/>
</dbReference>
<feature type="compositionally biased region" description="Acidic residues" evidence="3">
    <location>
        <begin position="135"/>
        <end position="144"/>
    </location>
</feature>
<keyword evidence="1" id="KW-0479">Metal-binding</keyword>
<sequence length="144" mass="15199">MQELTLAVVGLDFPNADGSNRRSEAMMTLPGAPVALVPEPKNKHDPNAIAVFSGQGAQLGYINAERAPYIGTRLNRGEEVAAIFQGLDGGSAFVRVRFGGGLPTLPPAAARPASPPAPPRPARRSEPYDPHAFYPDEDGPEWGA</sequence>
<evidence type="ECO:0000313" key="6">
    <source>
        <dbReference type="Proteomes" id="UP000517753"/>
    </source>
</evidence>
<keyword evidence="2" id="KW-0378">Hydrolase</keyword>
<dbReference type="Gene3D" id="3.30.70.2330">
    <property type="match status" value="1"/>
</dbReference>
<dbReference type="RefSeq" id="WP_179509174.1">
    <property type="nucleotide sequence ID" value="NZ_JACCBY010000003.1"/>
</dbReference>
<dbReference type="GO" id="GO:0016818">
    <property type="term" value="F:hydrolase activity, acting on acid anhydrides, in phosphorus-containing anhydrides"/>
    <property type="evidence" value="ECO:0007669"/>
    <property type="project" value="InterPro"/>
</dbReference>
<dbReference type="AlphaFoldDB" id="A0A7Y9FRA0"/>
<dbReference type="Proteomes" id="UP000517753">
    <property type="component" value="Unassembled WGS sequence"/>
</dbReference>
<keyword evidence="6" id="KW-1185">Reference proteome</keyword>
<proteinExistence type="predicted"/>
<evidence type="ECO:0000256" key="3">
    <source>
        <dbReference type="SAM" id="MobiDB-lite"/>
    </source>
</evidence>
<evidence type="ECO:0000256" key="2">
    <source>
        <dbReference type="ARBA" id="ARBA00022801"/>
    </source>
</evidence>
<evidence type="ECO:0000259" key="4">
    <source>
        <dbReference type="Pfam" id="PF08797"/>
    </source>
</evidence>
<organism evidence="5 6">
    <name type="scientific">Sphingomonas melonis</name>
    <dbReference type="NCBI Taxonomy" id="152682"/>
    <lineage>
        <taxon>Bacteria</taxon>
        <taxon>Pseudomonadati</taxon>
        <taxon>Pseudomonadota</taxon>
        <taxon>Alphaproteobacteria</taxon>
        <taxon>Sphingomonadales</taxon>
        <taxon>Sphingomonadaceae</taxon>
        <taxon>Sphingomonas</taxon>
    </lineage>
</organism>
<dbReference type="Pfam" id="PF08797">
    <property type="entry name" value="HIRAN"/>
    <property type="match status" value="1"/>
</dbReference>
<evidence type="ECO:0000256" key="1">
    <source>
        <dbReference type="ARBA" id="ARBA00022723"/>
    </source>
</evidence>
<comment type="caution">
    <text evidence="5">The sequence shown here is derived from an EMBL/GenBank/DDBJ whole genome shotgun (WGS) entry which is preliminary data.</text>
</comment>
<name>A0A7Y9FRA0_9SPHN</name>
<reference evidence="5 6" key="1">
    <citation type="submission" date="2020-08" db="EMBL/GenBank/DDBJ databases">
        <title>The Agave Microbiome: Exploring the role of microbial communities in plant adaptations to desert environments.</title>
        <authorList>
            <person name="Partida-Martinez L.P."/>
        </authorList>
    </citation>
    <scope>NUCLEOTIDE SEQUENCE [LARGE SCALE GENOMIC DNA]</scope>
    <source>
        <strain evidence="5 6">AS2.3</strain>
    </source>
</reference>
<accession>A0A7Y9FRA0</accession>
<dbReference type="EMBL" id="JACCBY010000003">
    <property type="protein sequence ID" value="NYD90736.1"/>
    <property type="molecule type" value="Genomic_DNA"/>
</dbReference>
<dbReference type="InterPro" id="IPR014905">
    <property type="entry name" value="HIRAN"/>
</dbReference>
<feature type="region of interest" description="Disordered" evidence="3">
    <location>
        <begin position="104"/>
        <end position="144"/>
    </location>
</feature>
<evidence type="ECO:0000313" key="5">
    <source>
        <dbReference type="EMBL" id="NYD90736.1"/>
    </source>
</evidence>
<feature type="domain" description="HIRAN" evidence="4">
    <location>
        <begin position="28"/>
        <end position="72"/>
    </location>
</feature>
<gene>
    <name evidence="5" type="ORF">HD841_002533</name>
</gene>
<dbReference type="GO" id="GO:0008270">
    <property type="term" value="F:zinc ion binding"/>
    <property type="evidence" value="ECO:0007669"/>
    <property type="project" value="InterPro"/>
</dbReference>